<dbReference type="OrthoDB" id="6059368at2759"/>
<dbReference type="Proteomes" id="UP001152799">
    <property type="component" value="Chromosome 4"/>
</dbReference>
<accession>A0A9N9QPG7</accession>
<organism evidence="3 4">
    <name type="scientific">Ceutorhynchus assimilis</name>
    <name type="common">cabbage seed weevil</name>
    <dbReference type="NCBI Taxonomy" id="467358"/>
    <lineage>
        <taxon>Eukaryota</taxon>
        <taxon>Metazoa</taxon>
        <taxon>Ecdysozoa</taxon>
        <taxon>Arthropoda</taxon>
        <taxon>Hexapoda</taxon>
        <taxon>Insecta</taxon>
        <taxon>Pterygota</taxon>
        <taxon>Neoptera</taxon>
        <taxon>Endopterygota</taxon>
        <taxon>Coleoptera</taxon>
        <taxon>Polyphaga</taxon>
        <taxon>Cucujiformia</taxon>
        <taxon>Curculionidae</taxon>
        <taxon>Ceutorhynchinae</taxon>
        <taxon>Ceutorhynchus</taxon>
    </lineage>
</organism>
<dbReference type="AlphaFoldDB" id="A0A9N9QPG7"/>
<feature type="compositionally biased region" description="Basic and acidic residues" evidence="1">
    <location>
        <begin position="135"/>
        <end position="148"/>
    </location>
</feature>
<gene>
    <name evidence="3" type="ORF">CEUTPL_LOCUS8795</name>
</gene>
<protein>
    <recommendedName>
        <fullName evidence="2">DUF4780 domain-containing protein</fullName>
    </recommendedName>
</protein>
<name>A0A9N9QPG7_9CUCU</name>
<proteinExistence type="predicted"/>
<feature type="region of interest" description="Disordered" evidence="1">
    <location>
        <begin position="113"/>
        <end position="153"/>
    </location>
</feature>
<evidence type="ECO:0000256" key="1">
    <source>
        <dbReference type="SAM" id="MobiDB-lite"/>
    </source>
</evidence>
<feature type="compositionally biased region" description="Acidic residues" evidence="1">
    <location>
        <begin position="319"/>
        <end position="341"/>
    </location>
</feature>
<feature type="compositionally biased region" description="Basic and acidic residues" evidence="1">
    <location>
        <begin position="353"/>
        <end position="365"/>
    </location>
</feature>
<sequence length="393" mass="45736">METVPTLKPWEGTVLKALTGEDLPKPETCTVFNSDEKGDRLSAERILKEFSVGNRGLNTTLWKSWGSVPMNKGQLWTLSMNKQSLEGLEKLDMSPSFRFGRLKFRRKREKKLEDKVQHTAVGPKSSTSKADATVPEEKKQDCETKEPFNQRGTSPLKRHTVYQQKDIAMEEEVVKIESRCKFLERKLRKNNVIIFGIVDKDEKQFPEQVLNTLNQHLETNFTKSDINNVYTLGKTTNAPIIIEFISFFRKLEIFQDKEKLKNLNKLGISISNDLFEEDRNDASILRKHLKQVLEQNKTAKLRGYKLEIEGRLYTARDFDEDTEYEDERDTEEEESDCDTIDSDTKKNKPVKSKTSEEEKKKDKSSVKRRHASSPSPKSFQYRNTRQKEKRIKK</sequence>
<feature type="domain" description="DUF4780" evidence="2">
    <location>
        <begin position="2"/>
        <end position="105"/>
    </location>
</feature>
<evidence type="ECO:0000313" key="3">
    <source>
        <dbReference type="EMBL" id="CAG9768248.1"/>
    </source>
</evidence>
<dbReference type="InterPro" id="IPR031961">
    <property type="entry name" value="DUF4780"/>
</dbReference>
<evidence type="ECO:0000259" key="2">
    <source>
        <dbReference type="Pfam" id="PF16012"/>
    </source>
</evidence>
<reference evidence="3" key="1">
    <citation type="submission" date="2022-01" db="EMBL/GenBank/DDBJ databases">
        <authorList>
            <person name="King R."/>
        </authorList>
    </citation>
    <scope>NUCLEOTIDE SEQUENCE</scope>
</reference>
<feature type="region of interest" description="Disordered" evidence="1">
    <location>
        <begin position="319"/>
        <end position="393"/>
    </location>
</feature>
<evidence type="ECO:0000313" key="4">
    <source>
        <dbReference type="Proteomes" id="UP001152799"/>
    </source>
</evidence>
<keyword evidence="4" id="KW-1185">Reference proteome</keyword>
<dbReference type="EMBL" id="OU892280">
    <property type="protein sequence ID" value="CAG9768248.1"/>
    <property type="molecule type" value="Genomic_DNA"/>
</dbReference>
<dbReference type="Pfam" id="PF16012">
    <property type="entry name" value="DUF4780"/>
    <property type="match status" value="1"/>
</dbReference>
<feature type="compositionally biased region" description="Polar residues" evidence="1">
    <location>
        <begin position="372"/>
        <end position="383"/>
    </location>
</feature>